<dbReference type="EMBL" id="PTIX01000010">
    <property type="protein sequence ID" value="PPK66325.1"/>
    <property type="molecule type" value="Genomic_DNA"/>
</dbReference>
<dbReference type="AlphaFoldDB" id="A0A2S6GM76"/>
<comment type="caution">
    <text evidence="7">The sequence shown here is derived from an EMBL/GenBank/DDBJ whole genome shotgun (WGS) entry which is preliminary data.</text>
</comment>
<evidence type="ECO:0000259" key="6">
    <source>
        <dbReference type="Pfam" id="PF01975"/>
    </source>
</evidence>
<dbReference type="PANTHER" id="PTHR30457">
    <property type="entry name" value="5'-NUCLEOTIDASE SURE"/>
    <property type="match status" value="1"/>
</dbReference>
<dbReference type="Pfam" id="PF01975">
    <property type="entry name" value="SurE"/>
    <property type="match status" value="1"/>
</dbReference>
<keyword evidence="4" id="KW-0479">Metal-binding</keyword>
<keyword evidence="5" id="KW-0378">Hydrolase</keyword>
<evidence type="ECO:0000256" key="5">
    <source>
        <dbReference type="ARBA" id="ARBA00022801"/>
    </source>
</evidence>
<evidence type="ECO:0000313" key="7">
    <source>
        <dbReference type="EMBL" id="PPK66325.1"/>
    </source>
</evidence>
<dbReference type="OrthoDB" id="9780815at2"/>
<reference evidence="7 8" key="1">
    <citation type="submission" date="2018-02" db="EMBL/GenBank/DDBJ databases">
        <title>Genomic Encyclopedia of Archaeal and Bacterial Type Strains, Phase II (KMG-II): from individual species to whole genera.</title>
        <authorList>
            <person name="Goeker M."/>
        </authorList>
    </citation>
    <scope>NUCLEOTIDE SEQUENCE [LARGE SCALE GENOMIC DNA]</scope>
    <source>
        <strain evidence="7 8">YU 961-1</strain>
    </source>
</reference>
<sequence>MVGTALITNDDGVEAPGLRALATAALAAGLRVTVAAPLTDASGTGASLRAAESHRRVVTREVDLDGLPALGVGAHPGLIALAGCQGAFGERPDVLLSGINRGANLGRALLHSGTAGAALTASVAGIRAAAFSLDVWPARGTVEHWETVASLVPEVLDLLRDCPPGTVFNVNVPNVPTAHLPTLKWADLSEFGSVRSSVTRLDDGAIGVTTVAGDAEPAPGTDAALLAAGHPTITPIRSVAEDPRIDRAPFTR</sequence>
<evidence type="ECO:0000256" key="1">
    <source>
        <dbReference type="ARBA" id="ARBA00000815"/>
    </source>
</evidence>
<feature type="domain" description="Survival protein SurE-like phosphatase/nucleotidase" evidence="6">
    <location>
        <begin position="6"/>
        <end position="189"/>
    </location>
</feature>
<dbReference type="RefSeq" id="WP_104480323.1">
    <property type="nucleotide sequence ID" value="NZ_CP154825.1"/>
</dbReference>
<organism evidence="7 8">
    <name type="scientific">Actinokineospora auranticolor</name>
    <dbReference type="NCBI Taxonomy" id="155976"/>
    <lineage>
        <taxon>Bacteria</taxon>
        <taxon>Bacillati</taxon>
        <taxon>Actinomycetota</taxon>
        <taxon>Actinomycetes</taxon>
        <taxon>Pseudonocardiales</taxon>
        <taxon>Pseudonocardiaceae</taxon>
        <taxon>Actinokineospora</taxon>
    </lineage>
</organism>
<dbReference type="Proteomes" id="UP000239203">
    <property type="component" value="Unassembled WGS sequence"/>
</dbReference>
<protein>
    <recommendedName>
        <fullName evidence="3">5'-nucleotidase</fullName>
        <ecNumber evidence="3">3.1.3.5</ecNumber>
    </recommendedName>
</protein>
<name>A0A2S6GM76_9PSEU</name>
<dbReference type="GO" id="GO:0046872">
    <property type="term" value="F:metal ion binding"/>
    <property type="evidence" value="ECO:0007669"/>
    <property type="project" value="UniProtKB-KW"/>
</dbReference>
<dbReference type="SUPFAM" id="SSF64167">
    <property type="entry name" value="SurE-like"/>
    <property type="match status" value="1"/>
</dbReference>
<dbReference type="Gene3D" id="3.40.1210.10">
    <property type="entry name" value="Survival protein SurE-like phosphatase/nucleotidase"/>
    <property type="match status" value="1"/>
</dbReference>
<accession>A0A2S6GM76</accession>
<dbReference type="GO" id="GO:0008253">
    <property type="term" value="F:5'-nucleotidase activity"/>
    <property type="evidence" value="ECO:0007669"/>
    <property type="project" value="UniProtKB-EC"/>
</dbReference>
<dbReference type="PANTHER" id="PTHR30457:SF0">
    <property type="entry name" value="PHOSPHATASE, PUTATIVE (AFU_ORTHOLOGUE AFUA_4G01070)-RELATED"/>
    <property type="match status" value="1"/>
</dbReference>
<keyword evidence="8" id="KW-1185">Reference proteome</keyword>
<dbReference type="EC" id="3.1.3.5" evidence="3"/>
<comment type="catalytic activity">
    <reaction evidence="1">
        <text>a ribonucleoside 5'-phosphate + H2O = a ribonucleoside + phosphate</text>
        <dbReference type="Rhea" id="RHEA:12484"/>
        <dbReference type="ChEBI" id="CHEBI:15377"/>
        <dbReference type="ChEBI" id="CHEBI:18254"/>
        <dbReference type="ChEBI" id="CHEBI:43474"/>
        <dbReference type="ChEBI" id="CHEBI:58043"/>
        <dbReference type="EC" id="3.1.3.5"/>
    </reaction>
</comment>
<proteinExistence type="inferred from homology"/>
<evidence type="ECO:0000256" key="4">
    <source>
        <dbReference type="ARBA" id="ARBA00022723"/>
    </source>
</evidence>
<evidence type="ECO:0000313" key="8">
    <source>
        <dbReference type="Proteomes" id="UP000239203"/>
    </source>
</evidence>
<dbReference type="InterPro" id="IPR002828">
    <property type="entry name" value="SurE-like_Pase/nucleotidase"/>
</dbReference>
<dbReference type="InterPro" id="IPR036523">
    <property type="entry name" value="SurE-like_sf"/>
</dbReference>
<evidence type="ECO:0000256" key="2">
    <source>
        <dbReference type="ARBA" id="ARBA00011062"/>
    </source>
</evidence>
<comment type="similarity">
    <text evidence="2">Belongs to the SurE nucleotidase family.</text>
</comment>
<dbReference type="InterPro" id="IPR030048">
    <property type="entry name" value="SurE"/>
</dbReference>
<gene>
    <name evidence="7" type="ORF">CLV40_11029</name>
</gene>
<evidence type="ECO:0000256" key="3">
    <source>
        <dbReference type="ARBA" id="ARBA00012643"/>
    </source>
</evidence>